<gene>
    <name evidence="2" type="ORF">LMJF_01_0510</name>
</gene>
<dbReference type="EC" id="6.2.1.3" evidence="2"/>
<keyword evidence="2" id="KW-0436">Ligase</keyword>
<protein>
    <submittedName>
        <fullName evidence="2">Putative fatty acyl CoA synthetase 2</fullName>
        <ecNumber evidence="2">6.2.1.3</ecNumber>
    </submittedName>
</protein>
<dbReference type="Proteomes" id="UP000000542">
    <property type="component" value="Chromosome 1"/>
</dbReference>
<dbReference type="VEuPathDB" id="TriTrypDB:LMJLV39_010010400"/>
<name>E9AC42_LEIMA</name>
<dbReference type="EMBL" id="FR796397">
    <property type="protein sequence ID" value="CBZ11856.1"/>
    <property type="molecule type" value="Genomic_DNA"/>
</dbReference>
<dbReference type="VEuPathDB" id="TriTrypDB:LMJSD75_010010400"/>
<keyword evidence="3" id="KW-1185">Reference proteome</keyword>
<reference evidence="2 3" key="2">
    <citation type="journal article" date="2005" name="Science">
        <title>The genome of the kinetoplastid parasite, Leishmania major.</title>
        <authorList>
            <person name="Ivens A.C."/>
            <person name="Peacock C.S."/>
            <person name="Worthey E.A."/>
            <person name="Murphy L."/>
            <person name="Aggarwal G."/>
            <person name="Berriman M."/>
            <person name="Sisk E."/>
            <person name="Rajandream M.A."/>
            <person name="Adlem E."/>
            <person name="Aert R."/>
            <person name="Anupama A."/>
            <person name="Apostolou Z."/>
            <person name="Attipoe P."/>
            <person name="Bason N."/>
            <person name="Bauser C."/>
            <person name="Beck A."/>
            <person name="Beverley S.M."/>
            <person name="Bianchettin G."/>
            <person name="Borzym K."/>
            <person name="Bothe G."/>
            <person name="Bruschi C.V."/>
            <person name="Collins M."/>
            <person name="Cadag E."/>
            <person name="Ciarloni L."/>
            <person name="Clayton C."/>
            <person name="Coulson R.M."/>
            <person name="Cronin A."/>
            <person name="Cruz A.K."/>
            <person name="Davies R.M."/>
            <person name="De Gaudenzi J."/>
            <person name="Dobson D.E."/>
            <person name="Duesterhoeft A."/>
            <person name="Fazelina G."/>
            <person name="Fosker N."/>
            <person name="Frasch A.C."/>
            <person name="Fraser A."/>
            <person name="Fuchs M."/>
            <person name="Gabel C."/>
            <person name="Goble A."/>
            <person name="Goffeau A."/>
            <person name="Harris D."/>
            <person name="Hertz-Fowler C."/>
            <person name="Hilbert H."/>
            <person name="Horn D."/>
            <person name="Huang Y."/>
            <person name="Klages S."/>
            <person name="Knights A."/>
            <person name="Kube M."/>
            <person name="Larke N."/>
            <person name="Litvin L."/>
            <person name="Lord A."/>
            <person name="Louie T."/>
            <person name="Marra M."/>
            <person name="Masuy D."/>
            <person name="Matthews K."/>
            <person name="Michaeli S."/>
            <person name="Mottram J.C."/>
            <person name="Muller-Auer S."/>
            <person name="Munden H."/>
            <person name="Nelson S."/>
            <person name="Norbertczak H."/>
            <person name="Oliver K."/>
            <person name="O'neil S."/>
            <person name="Pentony M."/>
            <person name="Pohl T.M."/>
            <person name="Price C."/>
            <person name="Purnelle B."/>
            <person name="Quail M.A."/>
            <person name="Rabbinowitsch E."/>
            <person name="Reinhardt R."/>
            <person name="Rieger M."/>
            <person name="Rinta J."/>
            <person name="Robben J."/>
            <person name="Robertson L."/>
            <person name="Ruiz J.C."/>
            <person name="Rutter S."/>
            <person name="Saunders D."/>
            <person name="Schafer M."/>
            <person name="Schein J."/>
            <person name="Schwartz D.C."/>
            <person name="Seeger K."/>
            <person name="Seyler A."/>
            <person name="Sharp S."/>
            <person name="Shin H."/>
            <person name="Sivam D."/>
            <person name="Squares R."/>
            <person name="Squares S."/>
            <person name="Tosato V."/>
            <person name="Vogt C."/>
            <person name="Volckaert G."/>
            <person name="Wambutt R."/>
            <person name="Warren T."/>
            <person name="Wedler H."/>
            <person name="Woodward J."/>
            <person name="Zhou S."/>
            <person name="Zimmermann W."/>
            <person name="Smith D.F."/>
            <person name="Blackwell J.M."/>
            <person name="Stuart K.D."/>
            <person name="Barrell B."/>
            <person name="Myler P.J."/>
        </authorList>
    </citation>
    <scope>NUCLEOTIDE SEQUENCE [LARGE SCALE GENOMIC DNA]</scope>
    <source>
        <strain evidence="3">MHOM/IL/81/Friedlin</strain>
    </source>
</reference>
<reference evidence="3" key="1">
    <citation type="journal article" date="1999" name="Proc. Natl. Acad. Sci. U.S.A.">
        <title>Leishmania major Friedlin chromosome 1 has an unusual distribution of protein-coding genes.</title>
        <authorList>
            <person name="Myler P.J."/>
            <person name="Audleman L."/>
            <person name="deVos T."/>
            <person name="Hixson G."/>
            <person name="Kiser P."/>
            <person name="Lemley C."/>
            <person name="Magness C."/>
            <person name="Rickel E."/>
            <person name="Sisk E."/>
            <person name="Sunkin S."/>
            <person name="Swartzell S."/>
            <person name="Westlake T."/>
            <person name="Bastien P."/>
            <person name="Fu G."/>
            <person name="Ivens A."/>
            <person name="Stuart K."/>
        </authorList>
    </citation>
    <scope>NUCLEOTIDE SEQUENCE [LARGE SCALE GENOMIC DNA]</scope>
    <source>
        <strain evidence="3">MHOM/IL/81/Friedlin</strain>
    </source>
</reference>
<dbReference type="STRING" id="5664.E9AC42"/>
<evidence type="ECO:0000256" key="1">
    <source>
        <dbReference type="SAM" id="MobiDB-lite"/>
    </source>
</evidence>
<reference evidence="2 3" key="3">
    <citation type="journal article" date="2011" name="Genome Res.">
        <title>Chromosome and gene copy number variation allow major structural change between species and strains of Leishmania.</title>
        <authorList>
            <person name="Rogers M.B."/>
            <person name="Hilley J.D."/>
            <person name="Dickens N.J."/>
            <person name="Wilkes J."/>
            <person name="Bates P.A."/>
            <person name="Depledge D.P."/>
            <person name="Harris D."/>
            <person name="Her Y."/>
            <person name="Herzyk P."/>
            <person name="Imamura H."/>
            <person name="Otto T.D."/>
            <person name="Sanders M."/>
            <person name="Seeger K."/>
            <person name="Dujardin J.C."/>
            <person name="Berriman M."/>
            <person name="Smith D.F."/>
            <person name="Hertz-Fowler C."/>
            <person name="Mottram J.C."/>
        </authorList>
    </citation>
    <scope>NUCLEOTIDE SEQUENCE [LARGE SCALE GENOMIC DNA]</scope>
    <source>
        <strain evidence="3">MHOM/IL/81/Friedlin</strain>
    </source>
</reference>
<dbReference type="RefSeq" id="XP_003721573.1">
    <property type="nucleotide sequence ID" value="XM_003721525.1"/>
</dbReference>
<sequence>MESLESLYAQVSLCVPNGVCVVVHSAKYYVCAIACTTESKAMVFARQHDTAKVAEGRHAIGGVRRVSDHWTMEERDRLPRSNKRREGYCSPCSRAACEAEQSEREQGQWRADDDVDRHDEAHYDLWPCLRRHPPHSNTTPHCDNDFVSFFPSLSQFFTAAEADGGRPRGRGRHRLAYGGLTGSSTESSSSSRGC</sequence>
<dbReference type="HOGENOM" id="CLU_1404937_0_0_1"/>
<dbReference type="AlphaFoldDB" id="E9AC42"/>
<dbReference type="InParanoid" id="E9AC42"/>
<organism evidence="2 3">
    <name type="scientific">Leishmania major</name>
    <dbReference type="NCBI Taxonomy" id="5664"/>
    <lineage>
        <taxon>Eukaryota</taxon>
        <taxon>Discoba</taxon>
        <taxon>Euglenozoa</taxon>
        <taxon>Kinetoplastea</taxon>
        <taxon>Metakinetoplastina</taxon>
        <taxon>Trypanosomatida</taxon>
        <taxon>Trypanosomatidae</taxon>
        <taxon>Leishmaniinae</taxon>
        <taxon>Leishmania</taxon>
    </lineage>
</organism>
<evidence type="ECO:0000313" key="3">
    <source>
        <dbReference type="Proteomes" id="UP000000542"/>
    </source>
</evidence>
<feature type="region of interest" description="Disordered" evidence="1">
    <location>
        <begin position="162"/>
        <end position="194"/>
    </location>
</feature>
<evidence type="ECO:0000313" key="2">
    <source>
        <dbReference type="EMBL" id="CBZ11856.1"/>
    </source>
</evidence>
<dbReference type="VEuPathDB" id="TriTrypDB:LmjF.01.0510"/>
<dbReference type="GO" id="GO:0004467">
    <property type="term" value="F:long-chain fatty acid-CoA ligase activity"/>
    <property type="evidence" value="ECO:0007669"/>
    <property type="project" value="UniProtKB-EC"/>
</dbReference>
<feature type="compositionally biased region" description="Low complexity" evidence="1">
    <location>
        <begin position="183"/>
        <end position="194"/>
    </location>
</feature>
<dbReference type="KEGG" id="lma:LMJF_01_0510"/>
<dbReference type="GeneID" id="12983145"/>
<dbReference type="VEuPathDB" id="TriTrypDB:LMJFC_010010400"/>
<proteinExistence type="predicted"/>
<accession>E9AC42</accession>